<evidence type="ECO:0000313" key="2">
    <source>
        <dbReference type="EMBL" id="KAF0551161.1"/>
    </source>
</evidence>
<dbReference type="EMBL" id="WTPW01000078">
    <property type="protein sequence ID" value="KAF0551161.1"/>
    <property type="molecule type" value="Genomic_DNA"/>
</dbReference>
<evidence type="ECO:0000259" key="1">
    <source>
        <dbReference type="Pfam" id="PF07250"/>
    </source>
</evidence>
<proteinExistence type="predicted"/>
<dbReference type="Proteomes" id="UP000439903">
    <property type="component" value="Unassembled WGS sequence"/>
</dbReference>
<dbReference type="InterPro" id="IPR009880">
    <property type="entry name" value="Glyoxal_oxidase_N"/>
</dbReference>
<organism evidence="2 3">
    <name type="scientific">Gigaspora margarita</name>
    <dbReference type="NCBI Taxonomy" id="4874"/>
    <lineage>
        <taxon>Eukaryota</taxon>
        <taxon>Fungi</taxon>
        <taxon>Fungi incertae sedis</taxon>
        <taxon>Mucoromycota</taxon>
        <taxon>Glomeromycotina</taxon>
        <taxon>Glomeromycetes</taxon>
        <taxon>Diversisporales</taxon>
        <taxon>Gigasporaceae</taxon>
        <taxon>Gigaspora</taxon>
    </lineage>
</organism>
<dbReference type="PANTHER" id="PTHR32208:SF71">
    <property type="entry name" value="GLYOXAL OXIDASE-RELATED PROTEIN"/>
    <property type="match status" value="1"/>
</dbReference>
<feature type="domain" description="Glyoxal oxidase N-terminal" evidence="1">
    <location>
        <begin position="3"/>
        <end position="55"/>
    </location>
</feature>
<comment type="caution">
    <text evidence="2">The sequence shown here is derived from an EMBL/GenBank/DDBJ whole genome shotgun (WGS) entry which is preliminary data.</text>
</comment>
<dbReference type="PANTHER" id="PTHR32208">
    <property type="entry name" value="SECRETED PROTEIN-RELATED"/>
    <property type="match status" value="1"/>
</dbReference>
<sequence length="142" mass="15807">MSANKKTIIWDYVAQKIVKTLPDIPGGPRTYPVTGAIFFLPLRYEDNYAAEVVACEPFGDFDTGRLMGDYIHMSDGKVLIVNGAGMGYAGWVIDKGDVTNRKYVARLPQKITLLYDPKAPLGLISPEWPKQIISVFTIQLQL</sequence>
<gene>
    <name evidence="2" type="ORF">F8M41_023577</name>
</gene>
<keyword evidence="3" id="KW-1185">Reference proteome</keyword>
<dbReference type="Pfam" id="PF07250">
    <property type="entry name" value="Glyoxal_oxid_N"/>
    <property type="match status" value="1"/>
</dbReference>
<reference evidence="2 3" key="1">
    <citation type="journal article" date="2019" name="Environ. Microbiol.">
        <title>At the nexus of three kingdoms: the genome of the mycorrhizal fungus Gigaspora margarita provides insights into plant, endobacterial and fungal interactions.</title>
        <authorList>
            <person name="Venice F."/>
            <person name="Ghignone S."/>
            <person name="Salvioli di Fossalunga A."/>
            <person name="Amselem J."/>
            <person name="Novero M."/>
            <person name="Xianan X."/>
            <person name="Sedzielewska Toro K."/>
            <person name="Morin E."/>
            <person name="Lipzen A."/>
            <person name="Grigoriev I.V."/>
            <person name="Henrissat B."/>
            <person name="Martin F.M."/>
            <person name="Bonfante P."/>
        </authorList>
    </citation>
    <scope>NUCLEOTIDE SEQUENCE [LARGE SCALE GENOMIC DNA]</scope>
    <source>
        <strain evidence="2 3">BEG34</strain>
    </source>
</reference>
<protein>
    <submittedName>
        <fullName evidence="2">Glyoxal oxidase N-terminus-domain-containing protein</fullName>
    </submittedName>
</protein>
<accession>A0A8H4B0X0</accession>
<name>A0A8H4B0X0_GIGMA</name>
<dbReference type="OrthoDB" id="2019572at2759"/>
<evidence type="ECO:0000313" key="3">
    <source>
        <dbReference type="Proteomes" id="UP000439903"/>
    </source>
</evidence>
<dbReference type="AlphaFoldDB" id="A0A8H4B0X0"/>